<reference evidence="1" key="1">
    <citation type="submission" date="2023-03" db="UniProtKB">
        <authorList>
            <consortium name="EnsemblPlants"/>
        </authorList>
    </citation>
    <scope>IDENTIFICATION</scope>
</reference>
<organism evidence="1">
    <name type="scientific">Cucumis melo</name>
    <name type="common">Muskmelon</name>
    <dbReference type="NCBI Taxonomy" id="3656"/>
    <lineage>
        <taxon>Eukaryota</taxon>
        <taxon>Viridiplantae</taxon>
        <taxon>Streptophyta</taxon>
        <taxon>Embryophyta</taxon>
        <taxon>Tracheophyta</taxon>
        <taxon>Spermatophyta</taxon>
        <taxon>Magnoliopsida</taxon>
        <taxon>eudicotyledons</taxon>
        <taxon>Gunneridae</taxon>
        <taxon>Pentapetalae</taxon>
        <taxon>rosids</taxon>
        <taxon>fabids</taxon>
        <taxon>Cucurbitales</taxon>
        <taxon>Cucurbitaceae</taxon>
        <taxon>Benincaseae</taxon>
        <taxon>Cucumis</taxon>
    </lineage>
</organism>
<dbReference type="Gramene" id="MELO3C027495.2.1">
    <property type="protein sequence ID" value="MELO3C027495.2.1"/>
    <property type="gene ID" value="MELO3C027495.2"/>
</dbReference>
<dbReference type="EnsemblPlants" id="MELO3C027495.2.1">
    <property type="protein sequence ID" value="MELO3C027495.2.1"/>
    <property type="gene ID" value="MELO3C027495.2"/>
</dbReference>
<sequence length="63" mass="7299">GSRGEVFDEERSGLTFDNSGVNCSFSNRLAGVRQAFGDQVFDEQTFDEQSFGEQRRSRRFRWV</sequence>
<proteinExistence type="predicted"/>
<accession>A0A9I9E268</accession>
<evidence type="ECO:0000313" key="1">
    <source>
        <dbReference type="EnsemblPlants" id="MELO3C027495.2.1"/>
    </source>
</evidence>
<dbReference type="AlphaFoldDB" id="A0A9I9E268"/>
<name>A0A9I9E268_CUCME</name>
<protein>
    <submittedName>
        <fullName evidence="1">Uncharacterized protein</fullName>
    </submittedName>
</protein>